<keyword evidence="7 9" id="KW-0173">Coenzyme A biosynthesis</keyword>
<dbReference type="NCBIfam" id="TIGR01510">
    <property type="entry name" value="coaD_prev_kdtB"/>
    <property type="match status" value="1"/>
</dbReference>
<feature type="binding site" evidence="9">
    <location>
        <begin position="88"/>
        <end position="90"/>
    </location>
    <ligand>
        <name>ATP</name>
        <dbReference type="ChEBI" id="CHEBI:30616"/>
    </ligand>
</feature>
<reference evidence="11 12" key="1">
    <citation type="journal article" date="2015" name="Genome Announc.">
        <title>Expanding the biotechnology potential of lactobacilli through comparative genomics of 213 strains and associated genera.</title>
        <authorList>
            <person name="Sun Z."/>
            <person name="Harris H.M."/>
            <person name="McCann A."/>
            <person name="Guo C."/>
            <person name="Argimon S."/>
            <person name="Zhang W."/>
            <person name="Yang X."/>
            <person name="Jeffery I.B."/>
            <person name="Cooney J.C."/>
            <person name="Kagawa T.F."/>
            <person name="Liu W."/>
            <person name="Song Y."/>
            <person name="Salvetti E."/>
            <person name="Wrobel A."/>
            <person name="Rasinkangas P."/>
            <person name="Parkhill J."/>
            <person name="Rea M.C."/>
            <person name="O'Sullivan O."/>
            <person name="Ritari J."/>
            <person name="Douillard F.P."/>
            <person name="Paul Ross R."/>
            <person name="Yang R."/>
            <person name="Briner A.E."/>
            <person name="Felis G.E."/>
            <person name="de Vos W.M."/>
            <person name="Barrangou R."/>
            <person name="Klaenhammer T.R."/>
            <person name="Caufield P.W."/>
            <person name="Cui Y."/>
            <person name="Zhang H."/>
            <person name="O'Toole P.W."/>
        </authorList>
    </citation>
    <scope>NUCLEOTIDE SEQUENCE [LARGE SCALE GENOMIC DNA]</scope>
    <source>
        <strain evidence="11 12">DSM 21376</strain>
    </source>
</reference>
<comment type="caution">
    <text evidence="11">The sequence shown here is derived from an EMBL/GenBank/DDBJ whole genome shotgun (WGS) entry which is preliminary data.</text>
</comment>
<gene>
    <name evidence="9" type="primary">coaD</name>
    <name evidence="11" type="ORF">FD15_GL001837</name>
</gene>
<keyword evidence="12" id="KW-1185">Reference proteome</keyword>
<dbReference type="Gene3D" id="3.40.50.620">
    <property type="entry name" value="HUPs"/>
    <property type="match status" value="1"/>
</dbReference>
<evidence type="ECO:0000256" key="9">
    <source>
        <dbReference type="HAMAP-Rule" id="MF_00151"/>
    </source>
</evidence>
<name>A0A023CU52_9LACO</name>
<proteinExistence type="inferred from homology"/>
<dbReference type="Proteomes" id="UP000050961">
    <property type="component" value="Unassembled WGS sequence"/>
</dbReference>
<dbReference type="HAMAP" id="MF_00151">
    <property type="entry name" value="PPAT_bact"/>
    <property type="match status" value="1"/>
</dbReference>
<feature type="binding site" evidence="9">
    <location>
        <begin position="8"/>
        <end position="9"/>
    </location>
    <ligand>
        <name>ATP</name>
        <dbReference type="ChEBI" id="CHEBI:30616"/>
    </ligand>
</feature>
<dbReference type="InterPro" id="IPR004821">
    <property type="entry name" value="Cyt_trans-like"/>
</dbReference>
<dbReference type="Pfam" id="PF01467">
    <property type="entry name" value="CTP_transf_like"/>
    <property type="match status" value="1"/>
</dbReference>
<evidence type="ECO:0000313" key="12">
    <source>
        <dbReference type="Proteomes" id="UP000050961"/>
    </source>
</evidence>
<feature type="binding site" evidence="9">
    <location>
        <position position="40"/>
    </location>
    <ligand>
        <name>substrate</name>
    </ligand>
</feature>
<comment type="function">
    <text evidence="9">Reversibly transfers an adenylyl group from ATP to 4'-phosphopantetheine, yielding dephospho-CoA (dPCoA) and pyrophosphate.</text>
</comment>
<dbReference type="eggNOG" id="COG0669">
    <property type="taxonomic scope" value="Bacteria"/>
</dbReference>
<keyword evidence="5 9" id="KW-0067">ATP-binding</keyword>
<keyword evidence="1 9" id="KW-0963">Cytoplasm</keyword>
<dbReference type="UniPathway" id="UPA00241">
    <property type="reaction ID" value="UER00355"/>
</dbReference>
<dbReference type="PANTHER" id="PTHR21342:SF1">
    <property type="entry name" value="PHOSPHOPANTETHEINE ADENYLYLTRANSFERASE"/>
    <property type="match status" value="1"/>
</dbReference>
<dbReference type="NCBIfam" id="TIGR00125">
    <property type="entry name" value="cyt_tran_rel"/>
    <property type="match status" value="1"/>
</dbReference>
<evidence type="ECO:0000256" key="6">
    <source>
        <dbReference type="ARBA" id="ARBA00022842"/>
    </source>
</evidence>
<feature type="site" description="Transition state stabilizer" evidence="9">
    <location>
        <position position="16"/>
    </location>
</feature>
<keyword evidence="6 9" id="KW-0460">Magnesium</keyword>
<dbReference type="PATRIC" id="fig|1423806.3.peg.1869"/>
<evidence type="ECO:0000256" key="5">
    <source>
        <dbReference type="ARBA" id="ARBA00022840"/>
    </source>
</evidence>
<comment type="subunit">
    <text evidence="9">Homohexamer.</text>
</comment>
<dbReference type="OrthoDB" id="9806661at2"/>
<dbReference type="EMBL" id="AYZF01000017">
    <property type="protein sequence ID" value="KRN05289.1"/>
    <property type="molecule type" value="Genomic_DNA"/>
</dbReference>
<evidence type="ECO:0000259" key="10">
    <source>
        <dbReference type="Pfam" id="PF01467"/>
    </source>
</evidence>
<keyword evidence="4 9" id="KW-0547">Nucleotide-binding</keyword>
<dbReference type="GO" id="GO:0005737">
    <property type="term" value="C:cytoplasm"/>
    <property type="evidence" value="ECO:0007669"/>
    <property type="project" value="UniProtKB-SubCell"/>
</dbReference>
<keyword evidence="3 9" id="KW-0548">Nucleotidyltransferase</keyword>
<dbReference type="GO" id="GO:0015937">
    <property type="term" value="P:coenzyme A biosynthetic process"/>
    <property type="evidence" value="ECO:0007669"/>
    <property type="project" value="UniProtKB-UniRule"/>
</dbReference>
<dbReference type="RefSeq" id="WP_034986700.1">
    <property type="nucleotide sequence ID" value="NZ_AYZF01000017.1"/>
</dbReference>
<dbReference type="InterPro" id="IPR014729">
    <property type="entry name" value="Rossmann-like_a/b/a_fold"/>
</dbReference>
<evidence type="ECO:0000256" key="3">
    <source>
        <dbReference type="ARBA" id="ARBA00022695"/>
    </source>
</evidence>
<dbReference type="AlphaFoldDB" id="A0A023CU52"/>
<dbReference type="PANTHER" id="PTHR21342">
    <property type="entry name" value="PHOSPHOPANTETHEINE ADENYLYLTRANSFERASE"/>
    <property type="match status" value="1"/>
</dbReference>
<evidence type="ECO:0000256" key="8">
    <source>
        <dbReference type="ARBA" id="ARBA00029346"/>
    </source>
</evidence>
<feature type="binding site" evidence="9">
    <location>
        <position position="8"/>
    </location>
    <ligand>
        <name>substrate</name>
    </ligand>
</feature>
<feature type="binding site" evidence="9">
    <location>
        <position position="16"/>
    </location>
    <ligand>
        <name>ATP</name>
        <dbReference type="ChEBI" id="CHEBI:30616"/>
    </ligand>
</feature>
<dbReference type="SUPFAM" id="SSF52374">
    <property type="entry name" value="Nucleotidylyl transferase"/>
    <property type="match status" value="1"/>
</dbReference>
<feature type="binding site" evidence="9">
    <location>
        <begin position="123"/>
        <end position="129"/>
    </location>
    <ligand>
        <name>ATP</name>
        <dbReference type="ChEBI" id="CHEBI:30616"/>
    </ligand>
</feature>
<organism evidence="11 12">
    <name type="scientific">Liquorilactobacillus sucicola DSM 21376 = JCM 15457</name>
    <dbReference type="NCBI Taxonomy" id="1423806"/>
    <lineage>
        <taxon>Bacteria</taxon>
        <taxon>Bacillati</taxon>
        <taxon>Bacillota</taxon>
        <taxon>Bacilli</taxon>
        <taxon>Lactobacillales</taxon>
        <taxon>Lactobacillaceae</taxon>
        <taxon>Liquorilactobacillus</taxon>
    </lineage>
</organism>
<evidence type="ECO:0000256" key="4">
    <source>
        <dbReference type="ARBA" id="ARBA00022741"/>
    </source>
</evidence>
<dbReference type="InterPro" id="IPR001980">
    <property type="entry name" value="PPAT"/>
</dbReference>
<evidence type="ECO:0000256" key="7">
    <source>
        <dbReference type="ARBA" id="ARBA00022993"/>
    </source>
</evidence>
<dbReference type="GO" id="GO:0004595">
    <property type="term" value="F:pantetheine-phosphate adenylyltransferase activity"/>
    <property type="evidence" value="ECO:0007669"/>
    <property type="project" value="UniProtKB-UniRule"/>
</dbReference>
<accession>A0A023CU52</accession>
<sequence>MNAIFPGSFDPVTNGHIDLIKRASKVFEKLTVLVMTNTNKHGLFTPTERAKLLADAVVDLKNVKVLVFEADLTVRAAQKLGAGVIVRGARNGSDFESERSIADMNYHLDAELETVVLPAVGEYSFISSTLVREVAHFGGNLQGLVPQNVARALKEKMC</sequence>
<evidence type="ECO:0000313" key="11">
    <source>
        <dbReference type="EMBL" id="KRN05289.1"/>
    </source>
</evidence>
<feature type="binding site" evidence="9">
    <location>
        <position position="73"/>
    </location>
    <ligand>
        <name>substrate</name>
    </ligand>
</feature>
<dbReference type="PRINTS" id="PR01020">
    <property type="entry name" value="LPSBIOSNTHSS"/>
</dbReference>
<dbReference type="GO" id="GO:0005524">
    <property type="term" value="F:ATP binding"/>
    <property type="evidence" value="ECO:0007669"/>
    <property type="project" value="UniProtKB-KW"/>
</dbReference>
<dbReference type="CDD" id="cd02163">
    <property type="entry name" value="PPAT"/>
    <property type="match status" value="1"/>
</dbReference>
<protein>
    <recommendedName>
        <fullName evidence="9">Phosphopantetheine adenylyltransferase</fullName>
        <ecNumber evidence="9">2.7.7.3</ecNumber>
    </recommendedName>
    <alternativeName>
        <fullName evidence="9">Dephospho-CoA pyrophosphorylase</fullName>
    </alternativeName>
    <alternativeName>
        <fullName evidence="9">Pantetheine-phosphate adenylyltransferase</fullName>
        <shortName evidence="9">PPAT</shortName>
    </alternativeName>
</protein>
<feature type="binding site" evidence="9">
    <location>
        <position position="87"/>
    </location>
    <ligand>
        <name>substrate</name>
    </ligand>
</feature>
<comment type="similarity">
    <text evidence="9">Belongs to the bacterial CoaD family.</text>
</comment>
<feature type="domain" description="Cytidyltransferase-like" evidence="10">
    <location>
        <begin position="4"/>
        <end position="133"/>
    </location>
</feature>
<comment type="catalytic activity">
    <reaction evidence="8 9">
        <text>(R)-4'-phosphopantetheine + ATP + H(+) = 3'-dephospho-CoA + diphosphate</text>
        <dbReference type="Rhea" id="RHEA:19801"/>
        <dbReference type="ChEBI" id="CHEBI:15378"/>
        <dbReference type="ChEBI" id="CHEBI:30616"/>
        <dbReference type="ChEBI" id="CHEBI:33019"/>
        <dbReference type="ChEBI" id="CHEBI:57328"/>
        <dbReference type="ChEBI" id="CHEBI:61723"/>
        <dbReference type="EC" id="2.7.7.3"/>
    </reaction>
</comment>
<dbReference type="STRING" id="1423806.FD15_GL001837"/>
<evidence type="ECO:0000256" key="1">
    <source>
        <dbReference type="ARBA" id="ARBA00022490"/>
    </source>
</evidence>
<comment type="subcellular location">
    <subcellularLocation>
        <location evidence="9">Cytoplasm</location>
    </subcellularLocation>
</comment>
<comment type="pathway">
    <text evidence="9">Cofactor biosynthesis; coenzyme A biosynthesis; CoA from (R)-pantothenate: step 4/5.</text>
</comment>
<evidence type="ECO:0000256" key="2">
    <source>
        <dbReference type="ARBA" id="ARBA00022679"/>
    </source>
</evidence>
<keyword evidence="2 9" id="KW-0808">Transferase</keyword>
<feature type="binding site" evidence="9">
    <location>
        <position position="98"/>
    </location>
    <ligand>
        <name>ATP</name>
        <dbReference type="ChEBI" id="CHEBI:30616"/>
    </ligand>
</feature>
<comment type="cofactor">
    <cofactor evidence="9">
        <name>Mg(2+)</name>
        <dbReference type="ChEBI" id="CHEBI:18420"/>
    </cofactor>
</comment>
<dbReference type="EC" id="2.7.7.3" evidence="9"/>